<dbReference type="Gene3D" id="1.10.3210.10">
    <property type="entry name" value="Hypothetical protein af1432"/>
    <property type="match status" value="1"/>
</dbReference>
<evidence type="ECO:0000313" key="2">
    <source>
        <dbReference type="EMBL" id="PDH35504.1"/>
    </source>
</evidence>
<evidence type="ECO:0000313" key="3">
    <source>
        <dbReference type="Proteomes" id="UP000219329"/>
    </source>
</evidence>
<dbReference type="AlphaFoldDB" id="A0A2A5WGY0"/>
<comment type="caution">
    <text evidence="2">The sequence shown here is derived from an EMBL/GenBank/DDBJ whole genome shotgun (WGS) entry which is preliminary data.</text>
</comment>
<dbReference type="EMBL" id="NTJZ01000001">
    <property type="protein sequence ID" value="PDH35504.1"/>
    <property type="molecule type" value="Genomic_DNA"/>
</dbReference>
<dbReference type="SUPFAM" id="SSF109604">
    <property type="entry name" value="HD-domain/PDEase-like"/>
    <property type="match status" value="1"/>
</dbReference>
<dbReference type="InterPro" id="IPR006674">
    <property type="entry name" value="HD_domain"/>
</dbReference>
<gene>
    <name evidence="2" type="ORF">CNF02_00500</name>
</gene>
<dbReference type="Pfam" id="PF01966">
    <property type="entry name" value="HD"/>
    <property type="match status" value="1"/>
</dbReference>
<accession>A0A2A5WGY0</accession>
<name>A0A2A5WGY0_9GAMM</name>
<sequence>MSAATVASITGASTLSAKADALEDAMSDELDKRIATPWFCSIDPTPEPVAGDTRPWYQHDDPRLPKMPEAPTLIDFFKLRFAPANHVLQSARLAKVNGMDEKIVLACLLHDICVGNFIRTDHGYWCAQMVAPYVDEEVAWAIEKHQALRFFADESVGYEYPDQYIQFFGADYKPEPYIIQAWEEAKKHRWYMTSRLITLNDLYSFEEGVVVDVDDFTDIIGRHFRQPKEGLGFDGSPVAHMWRSMIWPNNFL</sequence>
<proteinExistence type="predicted"/>
<reference evidence="2 3" key="1">
    <citation type="submission" date="2017-08" db="EMBL/GenBank/DDBJ databases">
        <title>Fine stratification of microbial communities through a metagenomic profile of the photic zone.</title>
        <authorList>
            <person name="Haro-Moreno J.M."/>
            <person name="Lopez-Perez M."/>
            <person name="De La Torre J."/>
            <person name="Picazo A."/>
            <person name="Camacho A."/>
            <person name="Rodriguez-Valera F."/>
        </authorList>
    </citation>
    <scope>NUCLEOTIDE SEQUENCE [LARGE SCALE GENOMIC DNA]</scope>
    <source>
        <strain evidence="2">MED-G28</strain>
    </source>
</reference>
<dbReference type="Proteomes" id="UP000219329">
    <property type="component" value="Unassembled WGS sequence"/>
</dbReference>
<organism evidence="2 3">
    <name type="scientific">OM182 bacterium MED-G28</name>
    <dbReference type="NCBI Taxonomy" id="1986256"/>
    <lineage>
        <taxon>Bacteria</taxon>
        <taxon>Pseudomonadati</taxon>
        <taxon>Pseudomonadota</taxon>
        <taxon>Gammaproteobacteria</taxon>
        <taxon>OMG group</taxon>
        <taxon>OM182 clade</taxon>
    </lineage>
</organism>
<feature type="domain" description="HD" evidence="1">
    <location>
        <begin position="85"/>
        <end position="146"/>
    </location>
</feature>
<evidence type="ECO:0000259" key="1">
    <source>
        <dbReference type="Pfam" id="PF01966"/>
    </source>
</evidence>
<protein>
    <recommendedName>
        <fullName evidence="1">HD domain-containing protein</fullName>
    </recommendedName>
</protein>